<gene>
    <name evidence="1" type="ORF">UFOVP25_38</name>
</gene>
<dbReference type="EMBL" id="LR796153">
    <property type="protein sequence ID" value="CAB4121876.1"/>
    <property type="molecule type" value="Genomic_DNA"/>
</dbReference>
<evidence type="ECO:0000313" key="1">
    <source>
        <dbReference type="EMBL" id="CAB4121876.1"/>
    </source>
</evidence>
<proteinExistence type="predicted"/>
<organism evidence="1">
    <name type="scientific">uncultured Caudovirales phage</name>
    <dbReference type="NCBI Taxonomy" id="2100421"/>
    <lineage>
        <taxon>Viruses</taxon>
        <taxon>Duplodnaviria</taxon>
        <taxon>Heunggongvirae</taxon>
        <taxon>Uroviricota</taxon>
        <taxon>Caudoviricetes</taxon>
        <taxon>Peduoviridae</taxon>
        <taxon>Maltschvirus</taxon>
        <taxon>Maltschvirus maltsch</taxon>
    </lineage>
</organism>
<sequence>MLKVDLIGSKELKSAIEKAEKKLVEGVNRAMDDSVIRIHNKQVSGSPQGVGVDRGRLRGGNTFDNSKPLNKVLENAIEYAPYQEFGTGAYVFVGETWMTPELLTVASAFKGKDIRKVNMMPKPFFYKPFYDEKPVLIKAIEDILK</sequence>
<protein>
    <submittedName>
        <fullName evidence="1">Uncharacterized protein</fullName>
    </submittedName>
</protein>
<reference evidence="1" key="1">
    <citation type="submission" date="2020-04" db="EMBL/GenBank/DDBJ databases">
        <authorList>
            <person name="Chiriac C."/>
            <person name="Salcher M."/>
            <person name="Ghai R."/>
            <person name="Kavagutti S V."/>
        </authorList>
    </citation>
    <scope>NUCLEOTIDE SEQUENCE</scope>
</reference>
<accession>A0A6J5KL44</accession>
<name>A0A6J5KL44_9CAUD</name>